<keyword evidence="1" id="KW-0472">Membrane</keyword>
<evidence type="ECO:0000313" key="5">
    <source>
        <dbReference type="Proteomes" id="UP000600600"/>
    </source>
</evidence>
<dbReference type="Gene3D" id="2.60.40.10">
    <property type="entry name" value="Immunoglobulins"/>
    <property type="match status" value="1"/>
</dbReference>
<evidence type="ECO:0000259" key="2">
    <source>
        <dbReference type="PROSITE" id="PS50093"/>
    </source>
</evidence>
<dbReference type="RefSeq" id="WP_186966359.1">
    <property type="nucleotide sequence ID" value="NZ_JACOOE010000001.1"/>
</dbReference>
<reference evidence="4 5" key="1">
    <citation type="submission" date="2020-08" db="EMBL/GenBank/DDBJ databases">
        <title>Genome public.</title>
        <authorList>
            <person name="Liu C."/>
            <person name="Sun Q."/>
        </authorList>
    </citation>
    <scope>NUCLEOTIDE SEQUENCE [LARGE SCALE GENOMIC DNA]</scope>
    <source>
        <strain evidence="4 5">M27</strain>
    </source>
</reference>
<evidence type="ECO:0000259" key="3">
    <source>
        <dbReference type="PROSITE" id="PS51704"/>
    </source>
</evidence>
<comment type="caution">
    <text evidence="4">The sequence shown here is derived from an EMBL/GenBank/DDBJ whole genome shotgun (WGS) entry which is preliminary data.</text>
</comment>
<gene>
    <name evidence="4" type="ORF">H8S67_02935</name>
</gene>
<keyword evidence="5" id="KW-1185">Reference proteome</keyword>
<sequence length="390" mass="43956">MKKNYLLSLSHSKGITIKMLAMNCCWILLLYIGSIFTACSDEDSVKKNPYLSTCTRAMLKEVVEVRFLNLDKNINIHIDFGDGTIKEGISTDVITHKYTQSGDYTMNITAGEHKIQKRIRIYNLLALTEAMKQFKDPNYKKVWAMTHRAHTTDLTIPENSISSVSAAIKSGAEIIECDTHVTKDGVVVVCHDQTINATTNGSGDITKMTFEEIQKYYLKDRNGNLTDEKIPTLEAFLKAGRGKIYFNLDYSPRTASTKQVFDIVKKMEMMESVFFYCNSEQKVKEVLDLDKDAHAYPWVGAHKALVGLPGTYFIQGSYMTNGKSTDMSKGIADGMIVSIGMLAWTGSDVSEYELNEEYLDDLLTIFPDVKMIMTDVPKELIKALKQRGKR</sequence>
<organism evidence="4 5">
    <name type="scientific">Bacteroides difficilis</name>
    <dbReference type="NCBI Taxonomy" id="2763021"/>
    <lineage>
        <taxon>Bacteria</taxon>
        <taxon>Pseudomonadati</taxon>
        <taxon>Bacteroidota</taxon>
        <taxon>Bacteroidia</taxon>
        <taxon>Bacteroidales</taxon>
        <taxon>Bacteroidaceae</taxon>
        <taxon>Bacteroides</taxon>
    </lineage>
</organism>
<dbReference type="Gene3D" id="3.20.20.190">
    <property type="entry name" value="Phosphatidylinositol (PI) phosphodiesterase"/>
    <property type="match status" value="1"/>
</dbReference>
<feature type="transmembrane region" description="Helical" evidence="1">
    <location>
        <begin position="20"/>
        <end position="38"/>
    </location>
</feature>
<dbReference type="InterPro" id="IPR000601">
    <property type="entry name" value="PKD_dom"/>
</dbReference>
<dbReference type="PROSITE" id="PS51704">
    <property type="entry name" value="GP_PDE"/>
    <property type="match status" value="1"/>
</dbReference>
<protein>
    <submittedName>
        <fullName evidence="4">Glycerophosphodiester phosphodiesterase</fullName>
    </submittedName>
</protein>
<dbReference type="PANTHER" id="PTHR46320:SF1">
    <property type="entry name" value="GLYCEROPHOSPHODIESTER PHOSPHODIESTERASE 1"/>
    <property type="match status" value="1"/>
</dbReference>
<evidence type="ECO:0000313" key="4">
    <source>
        <dbReference type="EMBL" id="MBC5603633.1"/>
    </source>
</evidence>
<dbReference type="PANTHER" id="PTHR46320">
    <property type="entry name" value="GLYCEROPHOSPHODIESTER PHOSPHODIESTERASE 1"/>
    <property type="match status" value="1"/>
</dbReference>
<dbReference type="InterPro" id="IPR013783">
    <property type="entry name" value="Ig-like_fold"/>
</dbReference>
<keyword evidence="1" id="KW-1133">Transmembrane helix</keyword>
<dbReference type="Proteomes" id="UP000600600">
    <property type="component" value="Unassembled WGS sequence"/>
</dbReference>
<dbReference type="InterPro" id="IPR030395">
    <property type="entry name" value="GP_PDE_dom"/>
</dbReference>
<keyword evidence="1" id="KW-0812">Transmembrane</keyword>
<dbReference type="SUPFAM" id="SSF49299">
    <property type="entry name" value="PKD domain"/>
    <property type="match status" value="1"/>
</dbReference>
<accession>A0ABR7C7D6</accession>
<dbReference type="CDD" id="cd00146">
    <property type="entry name" value="PKD"/>
    <property type="match status" value="1"/>
</dbReference>
<evidence type="ECO:0000256" key="1">
    <source>
        <dbReference type="SAM" id="Phobius"/>
    </source>
</evidence>
<dbReference type="InterPro" id="IPR035986">
    <property type="entry name" value="PKD_dom_sf"/>
</dbReference>
<feature type="domain" description="GP-PDE" evidence="3">
    <location>
        <begin position="142"/>
        <end position="384"/>
    </location>
</feature>
<dbReference type="Pfam" id="PF00801">
    <property type="entry name" value="PKD"/>
    <property type="match status" value="1"/>
</dbReference>
<dbReference type="Pfam" id="PF03009">
    <property type="entry name" value="GDPD"/>
    <property type="match status" value="1"/>
</dbReference>
<dbReference type="CDD" id="cd08566">
    <property type="entry name" value="GDPD_AtGDE_like"/>
    <property type="match status" value="1"/>
</dbReference>
<feature type="domain" description="PKD" evidence="2">
    <location>
        <begin position="79"/>
        <end position="112"/>
    </location>
</feature>
<dbReference type="PROSITE" id="PS50093">
    <property type="entry name" value="PKD"/>
    <property type="match status" value="1"/>
</dbReference>
<proteinExistence type="predicted"/>
<dbReference type="EMBL" id="JACOOE010000001">
    <property type="protein sequence ID" value="MBC5603633.1"/>
    <property type="molecule type" value="Genomic_DNA"/>
</dbReference>
<name>A0ABR7C7D6_9BACE</name>
<dbReference type="InterPro" id="IPR017946">
    <property type="entry name" value="PLC-like_Pdiesterase_TIM-brl"/>
</dbReference>
<dbReference type="SUPFAM" id="SSF51695">
    <property type="entry name" value="PLC-like phosphodiesterases"/>
    <property type="match status" value="1"/>
</dbReference>